<protein>
    <submittedName>
        <fullName evidence="2">Uncharacterized protein</fullName>
    </submittedName>
</protein>
<dbReference type="AlphaFoldDB" id="A0A418Y8Y9"/>
<proteinExistence type="predicted"/>
<feature type="compositionally biased region" description="Basic residues" evidence="1">
    <location>
        <begin position="1"/>
        <end position="12"/>
    </location>
</feature>
<feature type="compositionally biased region" description="Basic and acidic residues" evidence="1">
    <location>
        <begin position="30"/>
        <end position="40"/>
    </location>
</feature>
<feature type="region of interest" description="Disordered" evidence="1">
    <location>
        <begin position="1"/>
        <end position="42"/>
    </location>
</feature>
<accession>A0A418Y8Y9</accession>
<evidence type="ECO:0000313" key="3">
    <source>
        <dbReference type="Proteomes" id="UP000283255"/>
    </source>
</evidence>
<keyword evidence="3" id="KW-1185">Reference proteome</keyword>
<evidence type="ECO:0000256" key="1">
    <source>
        <dbReference type="SAM" id="MobiDB-lite"/>
    </source>
</evidence>
<organism evidence="2 3">
    <name type="scientific">Motilimonas pumila</name>
    <dbReference type="NCBI Taxonomy" id="2303987"/>
    <lineage>
        <taxon>Bacteria</taxon>
        <taxon>Pseudomonadati</taxon>
        <taxon>Pseudomonadota</taxon>
        <taxon>Gammaproteobacteria</taxon>
        <taxon>Alteromonadales</taxon>
        <taxon>Alteromonadales genera incertae sedis</taxon>
        <taxon>Motilimonas</taxon>
    </lineage>
</organism>
<dbReference type="EMBL" id="QZCH01000116">
    <property type="protein sequence ID" value="RJG35796.1"/>
    <property type="molecule type" value="Genomic_DNA"/>
</dbReference>
<gene>
    <name evidence="2" type="ORF">D1Z90_20775</name>
</gene>
<reference evidence="2 3" key="2">
    <citation type="submission" date="2019-01" db="EMBL/GenBank/DDBJ databases">
        <title>Motilimonas pumilus sp. nov., isolated from the gut of sea cucumber (Apostichopus japonicus).</title>
        <authorList>
            <person name="Wang F.-Q."/>
            <person name="Ren L.-H."/>
            <person name="Lin Y.-W."/>
            <person name="Sun G.-H."/>
            <person name="Du Z.-J."/>
            <person name="Zhao J.-X."/>
            <person name="Liu X.-J."/>
            <person name="Liu L.-J."/>
        </authorList>
    </citation>
    <scope>NUCLEOTIDE SEQUENCE [LARGE SCALE GENOMIC DNA]</scope>
    <source>
        <strain evidence="2 3">PLHSC7-2</strain>
    </source>
</reference>
<name>A0A418Y8Y9_9GAMM</name>
<comment type="caution">
    <text evidence="2">The sequence shown here is derived from an EMBL/GenBank/DDBJ whole genome shotgun (WGS) entry which is preliminary data.</text>
</comment>
<reference evidence="2 3" key="1">
    <citation type="submission" date="2018-09" db="EMBL/GenBank/DDBJ databases">
        <authorList>
            <person name="Wang F."/>
        </authorList>
    </citation>
    <scope>NUCLEOTIDE SEQUENCE [LARGE SCALE GENOMIC DNA]</scope>
    <source>
        <strain evidence="2 3">PLHSC7-2</strain>
    </source>
</reference>
<evidence type="ECO:0000313" key="2">
    <source>
        <dbReference type="EMBL" id="RJG35796.1"/>
    </source>
</evidence>
<sequence>MDIRVHSRTRAHPARDPTGESVMPSPRLTGTRDQEQKEQEPSAGCLALALSSARTMRAAPAFPGPHYIAAAADEKAR</sequence>
<dbReference type="Proteomes" id="UP000283255">
    <property type="component" value="Unassembled WGS sequence"/>
</dbReference>